<dbReference type="InterPro" id="IPR000719">
    <property type="entry name" value="Prot_kinase_dom"/>
</dbReference>
<reference evidence="13" key="2">
    <citation type="submission" date="2015-10" db="EMBL/GenBank/DDBJ databases">
        <authorList>
            <person name="Gilbert D.G."/>
        </authorList>
    </citation>
    <scope>NUCLEOTIDE SEQUENCE</scope>
</reference>
<protein>
    <recommendedName>
        <fullName evidence="3">Serine/threonine-protein kinase 1</fullName>
        <ecNumber evidence="2">2.7.11.1</ecNumber>
    </recommendedName>
</protein>
<dbReference type="CDD" id="cd14005">
    <property type="entry name" value="STKc_PIM"/>
    <property type="match status" value="1"/>
</dbReference>
<dbReference type="GO" id="GO:0005524">
    <property type="term" value="F:ATP binding"/>
    <property type="evidence" value="ECO:0007669"/>
    <property type="project" value="UniProtKB-UniRule"/>
</dbReference>
<dbReference type="EC" id="2.7.11.1" evidence="2"/>
<evidence type="ECO:0000256" key="5">
    <source>
        <dbReference type="ARBA" id="ARBA00022679"/>
    </source>
</evidence>
<evidence type="ECO:0000256" key="3">
    <source>
        <dbReference type="ARBA" id="ARBA00016885"/>
    </source>
</evidence>
<evidence type="ECO:0000256" key="11">
    <source>
        <dbReference type="ARBA" id="ARBA00048679"/>
    </source>
</evidence>
<comment type="subcellular location">
    <subcellularLocation>
        <location evidence="1">Host cytoplasm</location>
    </subcellularLocation>
</comment>
<keyword evidence="7 13" id="KW-0418">Kinase</keyword>
<dbReference type="FunFam" id="1.10.510.10:FF:000413">
    <property type="entry name" value="Serine/threonine-protein kinase"/>
    <property type="match status" value="1"/>
</dbReference>
<dbReference type="Pfam" id="PF00069">
    <property type="entry name" value="Pkinase"/>
    <property type="match status" value="1"/>
</dbReference>
<evidence type="ECO:0000256" key="6">
    <source>
        <dbReference type="ARBA" id="ARBA00022741"/>
    </source>
</evidence>
<dbReference type="InterPro" id="IPR011009">
    <property type="entry name" value="Kinase-like_dom_sf"/>
</dbReference>
<dbReference type="InterPro" id="IPR017441">
    <property type="entry name" value="Protein_kinase_ATP_BS"/>
</dbReference>
<accession>A0A0P4ZEF1</accession>
<dbReference type="PANTHER" id="PTHR22984:SF25">
    <property type="entry name" value="PROTEIN KINASE DOMAIN-CONTAINING PROTEIN"/>
    <property type="match status" value="1"/>
</dbReference>
<reference evidence="13" key="1">
    <citation type="submission" date="2015-10" db="EMBL/GenBank/DDBJ databases">
        <title>Daphnia magna gene sets from two clonal populations assembled and annotated with EvidentialGene.</title>
        <authorList>
            <person name="Gilbert D."/>
            <person name="Podicheti R."/>
            <person name="Orsini L."/>
            <person name="Colbourne J."/>
            <person name="Pfrender M."/>
        </authorList>
    </citation>
    <scope>NUCLEOTIDE SEQUENCE</scope>
</reference>
<dbReference type="InterPro" id="IPR008271">
    <property type="entry name" value="Ser/Thr_kinase_AS"/>
</dbReference>
<evidence type="ECO:0000256" key="2">
    <source>
        <dbReference type="ARBA" id="ARBA00012513"/>
    </source>
</evidence>
<keyword evidence="8 12" id="KW-0067">ATP-binding</keyword>
<evidence type="ECO:0000256" key="9">
    <source>
        <dbReference type="ARBA" id="ARBA00023200"/>
    </source>
</evidence>
<dbReference type="Gene3D" id="3.30.200.20">
    <property type="entry name" value="Phosphorylase Kinase, domain 1"/>
    <property type="match status" value="1"/>
</dbReference>
<dbReference type="PROSITE" id="PS00107">
    <property type="entry name" value="PROTEIN_KINASE_ATP"/>
    <property type="match status" value="1"/>
</dbReference>
<name>A0A0P4ZEF1_9CRUS</name>
<dbReference type="OrthoDB" id="193931at2759"/>
<comment type="catalytic activity">
    <reaction evidence="11">
        <text>L-seryl-[protein] + ATP = O-phospho-L-seryl-[protein] + ADP + H(+)</text>
        <dbReference type="Rhea" id="RHEA:17989"/>
        <dbReference type="Rhea" id="RHEA-COMP:9863"/>
        <dbReference type="Rhea" id="RHEA-COMP:11604"/>
        <dbReference type="ChEBI" id="CHEBI:15378"/>
        <dbReference type="ChEBI" id="CHEBI:29999"/>
        <dbReference type="ChEBI" id="CHEBI:30616"/>
        <dbReference type="ChEBI" id="CHEBI:83421"/>
        <dbReference type="ChEBI" id="CHEBI:456216"/>
        <dbReference type="EC" id="2.7.11.1"/>
    </reaction>
</comment>
<dbReference type="Gene3D" id="1.10.510.10">
    <property type="entry name" value="Transferase(Phosphotransferase) domain 1"/>
    <property type="match status" value="1"/>
</dbReference>
<comment type="catalytic activity">
    <reaction evidence="10">
        <text>L-threonyl-[protein] + ATP = O-phospho-L-threonyl-[protein] + ADP + H(+)</text>
        <dbReference type="Rhea" id="RHEA:46608"/>
        <dbReference type="Rhea" id="RHEA-COMP:11060"/>
        <dbReference type="Rhea" id="RHEA-COMP:11605"/>
        <dbReference type="ChEBI" id="CHEBI:15378"/>
        <dbReference type="ChEBI" id="CHEBI:30013"/>
        <dbReference type="ChEBI" id="CHEBI:30616"/>
        <dbReference type="ChEBI" id="CHEBI:61977"/>
        <dbReference type="ChEBI" id="CHEBI:456216"/>
        <dbReference type="EC" id="2.7.11.1"/>
    </reaction>
</comment>
<dbReference type="AlphaFoldDB" id="A0A0P4ZEF1"/>
<dbReference type="PANTHER" id="PTHR22984">
    <property type="entry name" value="SERINE/THREONINE-PROTEIN KINASE PIM"/>
    <property type="match status" value="1"/>
</dbReference>
<evidence type="ECO:0000256" key="10">
    <source>
        <dbReference type="ARBA" id="ARBA00047899"/>
    </source>
</evidence>
<dbReference type="GO" id="GO:0004674">
    <property type="term" value="F:protein serine/threonine kinase activity"/>
    <property type="evidence" value="ECO:0007669"/>
    <property type="project" value="UniProtKB-KW"/>
</dbReference>
<evidence type="ECO:0000256" key="7">
    <source>
        <dbReference type="ARBA" id="ARBA00022777"/>
    </source>
</evidence>
<dbReference type="PROSITE" id="PS00108">
    <property type="entry name" value="PROTEIN_KINASE_ST"/>
    <property type="match status" value="1"/>
</dbReference>
<dbReference type="EMBL" id="GDIP01214438">
    <property type="protein sequence ID" value="JAJ08964.1"/>
    <property type="molecule type" value="Transcribed_RNA"/>
</dbReference>
<evidence type="ECO:0000256" key="8">
    <source>
        <dbReference type="ARBA" id="ARBA00022840"/>
    </source>
</evidence>
<keyword evidence="4 12" id="KW-0723">Serine/threonine-protein kinase</keyword>
<dbReference type="SUPFAM" id="SSF56112">
    <property type="entry name" value="Protein kinase-like (PK-like)"/>
    <property type="match status" value="1"/>
</dbReference>
<comment type="similarity">
    <text evidence="12">Belongs to the protein kinase superfamily.</text>
</comment>
<sequence length="404" mass="44887">MFSRKLCSVLTPAKRTDKDDSYVAMSNGSRPSMSSVTSQPLLTDRETFARSYRVGHVLGKGGFGTVYAGIRVRDGLPVAIKHVPKSSVTAWGQVNDTRVPLEYCLLRQVSQCNGVVKLLDACDTGDVFVVVMERMESCKDLFDFITERGALPESMAKNFFRQVVEAVIQCHRAGVVHRDIKDENILVDLKTLTLKLIDFGSGAYVKDTYFTDFDGTRVYSPPEWINHRRYMGMPATVWSMGILLYDMVCGDIPFEENEQIVSAVLNFPTSSSGHQIVSRQCQDLIRHLLEYSPSERPSLEQILTHPWFYPDVEVTKVDDASPVDCLSAMDASSPSALPSSCAASIPVPSPRRASFTLGGSLPYSLTPSASTASSSRNSMTEEVDLLDCEYAMEAVIYHKEQWDR</sequence>
<proteinExistence type="inferred from homology"/>
<evidence type="ECO:0000256" key="1">
    <source>
        <dbReference type="ARBA" id="ARBA00004192"/>
    </source>
</evidence>
<dbReference type="PROSITE" id="PS50011">
    <property type="entry name" value="PROTEIN_KINASE_DOM"/>
    <property type="match status" value="1"/>
</dbReference>
<dbReference type="SMART" id="SM00220">
    <property type="entry name" value="S_TKc"/>
    <property type="match status" value="1"/>
</dbReference>
<evidence type="ECO:0000256" key="4">
    <source>
        <dbReference type="ARBA" id="ARBA00022527"/>
    </source>
</evidence>
<dbReference type="FunFam" id="3.30.200.20:FF:000916">
    <property type="entry name" value="Putative Serine/threonine-protein kinase pim-3"/>
    <property type="match status" value="1"/>
</dbReference>
<dbReference type="GO" id="GO:0030430">
    <property type="term" value="C:host cell cytoplasm"/>
    <property type="evidence" value="ECO:0007669"/>
    <property type="project" value="UniProtKB-SubCell"/>
</dbReference>
<organism evidence="13">
    <name type="scientific">Daphnia magna</name>
    <dbReference type="NCBI Taxonomy" id="35525"/>
    <lineage>
        <taxon>Eukaryota</taxon>
        <taxon>Metazoa</taxon>
        <taxon>Ecdysozoa</taxon>
        <taxon>Arthropoda</taxon>
        <taxon>Crustacea</taxon>
        <taxon>Branchiopoda</taxon>
        <taxon>Diplostraca</taxon>
        <taxon>Cladocera</taxon>
        <taxon>Anomopoda</taxon>
        <taxon>Daphniidae</taxon>
        <taxon>Daphnia</taxon>
    </lineage>
</organism>
<dbReference type="GO" id="GO:0005737">
    <property type="term" value="C:cytoplasm"/>
    <property type="evidence" value="ECO:0007669"/>
    <property type="project" value="TreeGrafter"/>
</dbReference>
<keyword evidence="5" id="KW-0808">Transferase</keyword>
<keyword evidence="9" id="KW-1035">Host cytoplasm</keyword>
<keyword evidence="6 12" id="KW-0547">Nucleotide-binding</keyword>
<evidence type="ECO:0000313" key="13">
    <source>
        <dbReference type="EMBL" id="JAJ08964.1"/>
    </source>
</evidence>
<dbReference type="InterPro" id="IPR051138">
    <property type="entry name" value="PIM_Ser/Thr_kinase"/>
</dbReference>
<evidence type="ECO:0000256" key="12">
    <source>
        <dbReference type="RuleBase" id="RU000304"/>
    </source>
</evidence>